<protein>
    <submittedName>
        <fullName evidence="6">Uncharacterized protein</fullName>
    </submittedName>
</protein>
<evidence type="ECO:0000256" key="1">
    <source>
        <dbReference type="ARBA" id="ARBA00022475"/>
    </source>
</evidence>
<evidence type="ECO:0000256" key="5">
    <source>
        <dbReference type="SAM" id="Phobius"/>
    </source>
</evidence>
<dbReference type="Pfam" id="PF07457">
    <property type="entry name" value="DUF1516"/>
    <property type="match status" value="1"/>
</dbReference>
<organism evidence="6 7">
    <name type="scientific">Priestia iocasae</name>
    <dbReference type="NCBI Taxonomy" id="2291674"/>
    <lineage>
        <taxon>Bacteria</taxon>
        <taxon>Bacillati</taxon>
        <taxon>Bacillota</taxon>
        <taxon>Bacilli</taxon>
        <taxon>Bacillales</taxon>
        <taxon>Bacillaceae</taxon>
        <taxon>Priestia</taxon>
    </lineage>
</organism>
<gene>
    <name evidence="6" type="ORF">JOC83_001464</name>
</gene>
<dbReference type="RefSeq" id="WP_239583396.1">
    <property type="nucleotide sequence ID" value="NZ_JAFBFC010000002.1"/>
</dbReference>
<dbReference type="Proteomes" id="UP000809829">
    <property type="component" value="Unassembled WGS sequence"/>
</dbReference>
<feature type="transmembrane region" description="Helical" evidence="5">
    <location>
        <begin position="95"/>
        <end position="116"/>
    </location>
</feature>
<feature type="transmembrane region" description="Helical" evidence="5">
    <location>
        <begin position="6"/>
        <end position="27"/>
    </location>
</feature>
<sequence length="118" mass="13248">MMWAIHLHVTLWTLLLILFVVNIGLLRSGKLKGQKIVHMILRLFYILVLLSGLHLLGALYQFASLNAILKGVFGILVIGGMEMVLVRSKKGKRTVVAWSLFAAALVLVFYYGYVVLSY</sequence>
<evidence type="ECO:0000256" key="4">
    <source>
        <dbReference type="ARBA" id="ARBA00023136"/>
    </source>
</evidence>
<comment type="caution">
    <text evidence="6">The sequence shown here is derived from an EMBL/GenBank/DDBJ whole genome shotgun (WGS) entry which is preliminary data.</text>
</comment>
<name>A0ABS2QT37_9BACI</name>
<keyword evidence="4 5" id="KW-0472">Membrane</keyword>
<keyword evidence="1" id="KW-1003">Cell membrane</keyword>
<proteinExistence type="predicted"/>
<keyword evidence="2 5" id="KW-0812">Transmembrane</keyword>
<evidence type="ECO:0000256" key="3">
    <source>
        <dbReference type="ARBA" id="ARBA00022989"/>
    </source>
</evidence>
<reference evidence="6 7" key="1">
    <citation type="submission" date="2021-01" db="EMBL/GenBank/DDBJ databases">
        <title>Genomic Encyclopedia of Type Strains, Phase IV (KMG-IV): sequencing the most valuable type-strain genomes for metagenomic binning, comparative biology and taxonomic classification.</title>
        <authorList>
            <person name="Goeker M."/>
        </authorList>
    </citation>
    <scope>NUCLEOTIDE SEQUENCE [LARGE SCALE GENOMIC DNA]</scope>
    <source>
        <strain evidence="6 7">DSM 104297</strain>
    </source>
</reference>
<dbReference type="InterPro" id="IPR010899">
    <property type="entry name" value="UPF0344"/>
</dbReference>
<dbReference type="EMBL" id="JAFBFC010000002">
    <property type="protein sequence ID" value="MBM7702630.1"/>
    <property type="molecule type" value="Genomic_DNA"/>
</dbReference>
<evidence type="ECO:0000313" key="6">
    <source>
        <dbReference type="EMBL" id="MBM7702630.1"/>
    </source>
</evidence>
<evidence type="ECO:0000256" key="2">
    <source>
        <dbReference type="ARBA" id="ARBA00022692"/>
    </source>
</evidence>
<accession>A0ABS2QT37</accession>
<feature type="transmembrane region" description="Helical" evidence="5">
    <location>
        <begin position="68"/>
        <end position="86"/>
    </location>
</feature>
<keyword evidence="3 5" id="KW-1133">Transmembrane helix</keyword>
<keyword evidence="7" id="KW-1185">Reference proteome</keyword>
<feature type="transmembrane region" description="Helical" evidence="5">
    <location>
        <begin position="39"/>
        <end position="62"/>
    </location>
</feature>
<evidence type="ECO:0000313" key="7">
    <source>
        <dbReference type="Proteomes" id="UP000809829"/>
    </source>
</evidence>